<reference evidence="2 3" key="1">
    <citation type="submission" date="2016-11" db="EMBL/GenBank/DDBJ databases">
        <authorList>
            <person name="Jaros S."/>
            <person name="Januszkiewicz K."/>
            <person name="Wedrychowicz H."/>
        </authorList>
    </citation>
    <scope>NUCLEOTIDE SEQUENCE [LARGE SCALE GENOMIC DNA]</scope>
    <source>
        <strain evidence="2 3">DSM 27063</strain>
    </source>
</reference>
<feature type="region of interest" description="Disordered" evidence="1">
    <location>
        <begin position="53"/>
        <end position="81"/>
    </location>
</feature>
<feature type="compositionally biased region" description="Basic residues" evidence="1">
    <location>
        <begin position="53"/>
        <end position="63"/>
    </location>
</feature>
<evidence type="ECO:0000256" key="1">
    <source>
        <dbReference type="SAM" id="MobiDB-lite"/>
    </source>
</evidence>
<dbReference type="AlphaFoldDB" id="A0A1M6F2K3"/>
<gene>
    <name evidence="2" type="ORF">SAMN05444280_10811</name>
</gene>
<dbReference type="Proteomes" id="UP000184050">
    <property type="component" value="Unassembled WGS sequence"/>
</dbReference>
<proteinExistence type="predicted"/>
<sequence length="109" mass="12391">MAILSDIKYILGRQLRNETEAIKPKVIKLGVEEGSPRELKSRNGRLIVSYSQKRARNDRKKPGKRIETIGKETPNWVTDQRSHQQSRIPFLNFLKSSRGYIGTGDAVAV</sequence>
<evidence type="ECO:0000313" key="3">
    <source>
        <dbReference type="Proteomes" id="UP000184050"/>
    </source>
</evidence>
<accession>A0A1M6F2K3</accession>
<keyword evidence="3" id="KW-1185">Reference proteome</keyword>
<name>A0A1M6F2K3_9BACT</name>
<dbReference type="EMBL" id="FQZE01000008">
    <property type="protein sequence ID" value="SHI91927.1"/>
    <property type="molecule type" value="Genomic_DNA"/>
</dbReference>
<evidence type="ECO:0000313" key="2">
    <source>
        <dbReference type="EMBL" id="SHI91927.1"/>
    </source>
</evidence>
<organism evidence="2 3">
    <name type="scientific">Tangfeifania diversioriginum</name>
    <dbReference type="NCBI Taxonomy" id="1168035"/>
    <lineage>
        <taxon>Bacteria</taxon>
        <taxon>Pseudomonadati</taxon>
        <taxon>Bacteroidota</taxon>
        <taxon>Bacteroidia</taxon>
        <taxon>Marinilabiliales</taxon>
        <taxon>Prolixibacteraceae</taxon>
        <taxon>Tangfeifania</taxon>
    </lineage>
</organism>
<protein>
    <submittedName>
        <fullName evidence="2">Uncharacterized protein</fullName>
    </submittedName>
</protein>